<dbReference type="AlphaFoldDB" id="A0A1K2IUS1"/>
<dbReference type="Proteomes" id="UP000182034">
    <property type="component" value="Unassembled WGS sequence"/>
</dbReference>
<dbReference type="EMBL" id="FPKW01000010">
    <property type="protein sequence ID" value="SFZ95483.1"/>
    <property type="molecule type" value="Genomic_DNA"/>
</dbReference>
<reference evidence="2" key="1">
    <citation type="submission" date="2016-10" db="EMBL/GenBank/DDBJ databases">
        <authorList>
            <person name="Varghese N."/>
            <person name="Submissions S."/>
        </authorList>
    </citation>
    <scope>NUCLEOTIDE SEQUENCE [LARGE SCALE GENOMIC DNA]</scope>
    <source>
        <strain evidence="2">SUR2</strain>
    </source>
</reference>
<organism evidence="1 2">
    <name type="scientific">Chryseobacterium limigenitum</name>
    <dbReference type="NCBI Taxonomy" id="1612149"/>
    <lineage>
        <taxon>Bacteria</taxon>
        <taxon>Pseudomonadati</taxon>
        <taxon>Bacteroidota</taxon>
        <taxon>Flavobacteriia</taxon>
        <taxon>Flavobacteriales</taxon>
        <taxon>Weeksellaceae</taxon>
        <taxon>Chryseobacterium group</taxon>
        <taxon>Chryseobacterium</taxon>
    </lineage>
</organism>
<sequence>MPVSNTHYQDQRTIIYRLDEVKKTFRQYKKTDTPPNVKDYSEKDHLLPEFIRIERNNGYNTFSGLNNLLRLRDASNWAKCTVLGLRPAGTANFYYTNLLIKSGNALCIVYYELSNKEIEIRIFEEFYPCPKHDLHTRISEIITNCRK</sequence>
<dbReference type="STRING" id="1612149.SAMN05216324_11051"/>
<gene>
    <name evidence="1" type="ORF">SAMN05216324_11051</name>
</gene>
<evidence type="ECO:0000313" key="1">
    <source>
        <dbReference type="EMBL" id="SFZ95483.1"/>
    </source>
</evidence>
<dbReference type="RefSeq" id="WP_072410668.1">
    <property type="nucleotide sequence ID" value="NZ_FPKW01000010.1"/>
</dbReference>
<proteinExistence type="predicted"/>
<accession>A0A1K2IUS1</accession>
<name>A0A1K2IUS1_9FLAO</name>
<evidence type="ECO:0000313" key="2">
    <source>
        <dbReference type="Proteomes" id="UP000182034"/>
    </source>
</evidence>
<dbReference type="OrthoDB" id="1363765at2"/>
<protein>
    <submittedName>
        <fullName evidence="1">Uncharacterized protein</fullName>
    </submittedName>
</protein>
<keyword evidence="2" id="KW-1185">Reference proteome</keyword>